<dbReference type="Pfam" id="PF11915">
    <property type="entry name" value="DUF3433"/>
    <property type="match status" value="1"/>
</dbReference>
<feature type="transmembrane region" description="Helical" evidence="2">
    <location>
        <begin position="728"/>
        <end position="748"/>
    </location>
</feature>
<feature type="compositionally biased region" description="Basic and acidic residues" evidence="1">
    <location>
        <begin position="7"/>
        <end position="17"/>
    </location>
</feature>
<feature type="transmembrane region" description="Helical" evidence="2">
    <location>
        <begin position="264"/>
        <end position="285"/>
    </location>
</feature>
<evidence type="ECO:0000256" key="1">
    <source>
        <dbReference type="SAM" id="MobiDB-lite"/>
    </source>
</evidence>
<feature type="transmembrane region" description="Helical" evidence="2">
    <location>
        <begin position="425"/>
        <end position="446"/>
    </location>
</feature>
<dbReference type="InterPro" id="IPR021840">
    <property type="entry name" value="DUF3433"/>
</dbReference>
<reference evidence="3 4" key="1">
    <citation type="journal article" date="2013" name="BMC Genomics">
        <title>Genomics-driven discovery of the pneumocandin biosynthetic gene cluster in the fungus Glarea lozoyensis.</title>
        <authorList>
            <person name="Chen L."/>
            <person name="Yue Q."/>
            <person name="Zhang X."/>
            <person name="Xiang M."/>
            <person name="Wang C."/>
            <person name="Li S."/>
            <person name="Che Y."/>
            <person name="Ortiz-Lopez F.J."/>
            <person name="Bills G.F."/>
            <person name="Liu X."/>
            <person name="An Z."/>
        </authorList>
    </citation>
    <scope>NUCLEOTIDE SEQUENCE [LARGE SCALE GENOMIC DNA]</scope>
    <source>
        <strain evidence="4">ATCC 20868 / MF5171</strain>
    </source>
</reference>
<feature type="transmembrane region" description="Helical" evidence="2">
    <location>
        <begin position="572"/>
        <end position="594"/>
    </location>
</feature>
<keyword evidence="4" id="KW-1185">Reference proteome</keyword>
<dbReference type="Proteomes" id="UP000016922">
    <property type="component" value="Unassembled WGS sequence"/>
</dbReference>
<feature type="transmembrane region" description="Helical" evidence="2">
    <location>
        <begin position="689"/>
        <end position="713"/>
    </location>
</feature>
<dbReference type="OMA" id="YLPWCLR"/>
<dbReference type="AlphaFoldDB" id="S3CF78"/>
<dbReference type="eggNOG" id="ENOG502SKGN">
    <property type="taxonomic scope" value="Eukaryota"/>
</dbReference>
<keyword evidence="2" id="KW-0812">Transmembrane</keyword>
<feature type="compositionally biased region" description="Basic and acidic residues" evidence="1">
    <location>
        <begin position="113"/>
        <end position="128"/>
    </location>
</feature>
<organism evidence="3 4">
    <name type="scientific">Glarea lozoyensis (strain ATCC 20868 / MF5171)</name>
    <dbReference type="NCBI Taxonomy" id="1116229"/>
    <lineage>
        <taxon>Eukaryota</taxon>
        <taxon>Fungi</taxon>
        <taxon>Dikarya</taxon>
        <taxon>Ascomycota</taxon>
        <taxon>Pezizomycotina</taxon>
        <taxon>Leotiomycetes</taxon>
        <taxon>Helotiales</taxon>
        <taxon>Helotiaceae</taxon>
        <taxon>Glarea</taxon>
    </lineage>
</organism>
<accession>S3CF78</accession>
<evidence type="ECO:0000256" key="2">
    <source>
        <dbReference type="SAM" id="Phobius"/>
    </source>
</evidence>
<feature type="compositionally biased region" description="Low complexity" evidence="1">
    <location>
        <begin position="58"/>
        <end position="74"/>
    </location>
</feature>
<name>S3CF78_GLAL2</name>
<dbReference type="GeneID" id="19470779"/>
<keyword evidence="2" id="KW-1133">Transmembrane helix</keyword>
<feature type="region of interest" description="Disordered" evidence="1">
    <location>
        <begin position="113"/>
        <end position="140"/>
    </location>
</feature>
<keyword evidence="2" id="KW-0472">Membrane</keyword>
<gene>
    <name evidence="3" type="ORF">GLAREA_11738</name>
</gene>
<feature type="region of interest" description="Disordered" evidence="1">
    <location>
        <begin position="57"/>
        <end position="81"/>
    </location>
</feature>
<dbReference type="PANTHER" id="PTHR37544">
    <property type="entry name" value="SPRAY-RELATED"/>
    <property type="match status" value="1"/>
</dbReference>
<sequence>MNLGDIDVQRVHHERPQLQRVSTSELPPLPALAHIDHCSSLTSSISEALTVIPWHGRQQTSQQNSPQGSPQSFSTVRPDTRRDSVGLNEAAHASNTPLVVRFDEEQIRNDELAAAEREREETMDRTRPESGPPTPVDDTPYIRFAIDQLTIKEDIAFARRPLSEASSDYPVNRVVPDLGLGYLSTQRQREELALTRKHRSTPTPEGRLFNYNATRPLSEHSSPSPIPRRQNLSVSPEIFIPVDAPSHTPRYPTLTYVPITLRPLSILALSFFCVLMIAAIIFCAIFSSYHQGLFEWTGGIHGGRYFTFGYLPQILAAILMLYVQAMMAASTRVLPYTMLAMNDAYMRADALFLGIFPRTMLWPHWSGPLSIRIANLFQWMIVFTIPLQSCLFSVIPLLEQDGTQATNRIGDDEIRIWRWTAVQGVAWTLVALYIFVLVGTVIRGLFFFRRVTGLMWDPRSLADIISLLPRSNCLDDYAGTDAMGSKQELRARLELRSDRLGYWMTQHRSQGLFYCIGEEGSSTRRYTLESGKISEKKVGGPAGSSIDLEKSANGLDAATRFRSITWYLRDTYVVLWAIAAFLITLAIIIVSFLPSTSISKGFQPLQPAATDRHGWSSANFVYSFVPSLLGMLLYLFMQSIDMSIRKLQPYADLGNTNGATAGTSLLVDYTAALPLECTISALSGGHFRVALLSLFSFLALLLPVLAGGLFFALTSPSTNEARMYPNMPAFYICIVLLAFYVMALLSLLPRRTLMHLPHDVDCLAEIFSFLYASRMLEDASFRAPRSKADLVTRLMITQDNGGHALYGFGLYRGRNGKECLGIDKLGRPGPAGVSIFHER</sequence>
<protein>
    <recommendedName>
        <fullName evidence="5">Phosphoribosylaminoimidazole-succinocarboxamide synthase</fullName>
    </recommendedName>
</protein>
<dbReference type="EMBL" id="KE145372">
    <property type="protein sequence ID" value="EPE25157.1"/>
    <property type="molecule type" value="Genomic_DNA"/>
</dbReference>
<dbReference type="KEGG" id="glz:GLAREA_11738"/>
<feature type="transmembrane region" description="Helical" evidence="2">
    <location>
        <begin position="373"/>
        <end position="398"/>
    </location>
</feature>
<evidence type="ECO:0008006" key="5">
    <source>
        <dbReference type="Google" id="ProtNLM"/>
    </source>
</evidence>
<evidence type="ECO:0000313" key="3">
    <source>
        <dbReference type="EMBL" id="EPE25157.1"/>
    </source>
</evidence>
<dbReference type="HOGENOM" id="CLU_011750_1_0_1"/>
<proteinExistence type="predicted"/>
<feature type="transmembrane region" description="Helical" evidence="2">
    <location>
        <begin position="614"/>
        <end position="636"/>
    </location>
</feature>
<dbReference type="RefSeq" id="XP_008088072.1">
    <property type="nucleotide sequence ID" value="XM_008089881.1"/>
</dbReference>
<feature type="transmembrane region" description="Helical" evidence="2">
    <location>
        <begin position="305"/>
        <end position="324"/>
    </location>
</feature>
<dbReference type="PANTHER" id="PTHR37544:SF1">
    <property type="entry name" value="PHOSPHORIBOSYLAMINOIMIDAZOLE-SUCCINOCARBOXAMIDE SYNTHASE"/>
    <property type="match status" value="1"/>
</dbReference>
<evidence type="ECO:0000313" key="4">
    <source>
        <dbReference type="Proteomes" id="UP000016922"/>
    </source>
</evidence>
<dbReference type="OrthoDB" id="3057599at2759"/>
<feature type="region of interest" description="Disordered" evidence="1">
    <location>
        <begin position="1"/>
        <end position="24"/>
    </location>
</feature>